<gene>
    <name evidence="1" type="ORF">AOB60_01650</name>
</gene>
<organism evidence="1 2">
    <name type="scientific">Streptomyces noursei</name>
    <name type="common">Streptomyces albulus</name>
    <dbReference type="NCBI Taxonomy" id="1971"/>
    <lineage>
        <taxon>Bacteria</taxon>
        <taxon>Bacillati</taxon>
        <taxon>Actinomycetota</taxon>
        <taxon>Actinomycetes</taxon>
        <taxon>Kitasatosporales</taxon>
        <taxon>Streptomycetaceae</taxon>
        <taxon>Streptomyces</taxon>
    </lineage>
</organism>
<sequence length="76" mass="8440">MYAEMDVGRPPVQDRILTELWTTFNNTLVPFLNVTVTLPVPAFTTEQIDHLVEHPVVSPVSVLSDHGRSLERGGTP</sequence>
<protein>
    <submittedName>
        <fullName evidence="1">Uncharacterized protein</fullName>
    </submittedName>
</protein>
<accession>A0A2N8PFT4</accession>
<evidence type="ECO:0000313" key="1">
    <source>
        <dbReference type="EMBL" id="PNE39866.1"/>
    </source>
</evidence>
<comment type="caution">
    <text evidence="1">The sequence shown here is derived from an EMBL/GenBank/DDBJ whole genome shotgun (WGS) entry which is preliminary data.</text>
</comment>
<reference evidence="2" key="1">
    <citation type="submission" date="2015-09" db="EMBL/GenBank/DDBJ databases">
        <authorList>
            <person name="Graham D.E."/>
            <person name="Mahan K.M."/>
            <person name="Klingeman D.M."/>
            <person name="Fida T."/>
            <person name="Giannone R.J."/>
            <person name="Hettich R.L."/>
            <person name="Parry R.J."/>
            <person name="Spain J.C."/>
        </authorList>
    </citation>
    <scope>NUCLEOTIDE SEQUENCE [LARGE SCALE GENOMIC DNA]</scope>
    <source>
        <strain evidence="2">JCM 4701</strain>
    </source>
</reference>
<dbReference type="Proteomes" id="UP000236047">
    <property type="component" value="Unassembled WGS sequence"/>
</dbReference>
<keyword evidence="2" id="KW-1185">Reference proteome</keyword>
<evidence type="ECO:0000313" key="2">
    <source>
        <dbReference type="Proteomes" id="UP000236047"/>
    </source>
</evidence>
<dbReference type="AlphaFoldDB" id="A0A2N8PFT4"/>
<dbReference type="EMBL" id="LJSN01000002">
    <property type="protein sequence ID" value="PNE39866.1"/>
    <property type="molecule type" value="Genomic_DNA"/>
</dbReference>
<proteinExistence type="predicted"/>
<name>A0A2N8PFT4_STRNR</name>